<evidence type="ECO:0008006" key="6">
    <source>
        <dbReference type="Google" id="ProtNLM"/>
    </source>
</evidence>
<dbReference type="Proteomes" id="UP000472839">
    <property type="component" value="Unassembled WGS sequence"/>
</dbReference>
<reference evidence="4 5" key="1">
    <citation type="submission" date="2019-10" db="EMBL/GenBank/DDBJ databases">
        <title>Poseidonibacter ostreae sp. nov., isolated from the gut of the Ostrea denselamellosa.</title>
        <authorList>
            <person name="Choi A."/>
        </authorList>
    </citation>
    <scope>NUCLEOTIDE SEQUENCE [LARGE SCALE GENOMIC DNA]</scope>
    <source>
        <strain evidence="2 5">SJOD-M-33</strain>
        <strain evidence="3 4">SJOD-M-5</strain>
    </source>
</reference>
<gene>
    <name evidence="3" type="ORF">GBG18_00015</name>
    <name evidence="2" type="ORF">GBG19_16100</name>
</gene>
<dbReference type="AlphaFoldDB" id="A0A6L4WN68"/>
<dbReference type="GO" id="GO:0030638">
    <property type="term" value="P:polyketide metabolic process"/>
    <property type="evidence" value="ECO:0007669"/>
    <property type="project" value="InterPro"/>
</dbReference>
<dbReference type="EMBL" id="WFKK01000096">
    <property type="protein sequence ID" value="KAB7884198.1"/>
    <property type="molecule type" value="Genomic_DNA"/>
</dbReference>
<sequence length="284" mass="32317">MKQKNKVLLVIFLVTSLFTGCSITNKQEENRMLTNKEKAVELLNSIQTGATAPIAYVNANKYIQHNLSVKDGLAGFSEVLSHLPKGSAKVEVQRSFEDENFVFTHTKYNFFGPKAGFDIFRFEDGKIVEHWDNLQEIVEKTASGRTQFDGSAKITDLDKTIENKSLIKDFISDVLMGKNPSKITQYISTEKYIQHNPHVKDGLAGLGEAIEALNKANMPMVYKKNHMILGEGNFVLSVSEGEFMKKHVSFYDLFRIENNKIVEHWDTIEEILSQDKWQNKNGKF</sequence>
<name>A0A6L4WN68_9BACT</name>
<organism evidence="2 5">
    <name type="scientific">Poseidonibacter ostreae</name>
    <dbReference type="NCBI Taxonomy" id="2654171"/>
    <lineage>
        <taxon>Bacteria</taxon>
        <taxon>Pseudomonadati</taxon>
        <taxon>Campylobacterota</taxon>
        <taxon>Epsilonproteobacteria</taxon>
        <taxon>Campylobacterales</taxon>
        <taxon>Arcobacteraceae</taxon>
        <taxon>Poseidonibacter</taxon>
    </lineage>
</organism>
<dbReference type="Gene3D" id="3.10.450.50">
    <property type="match status" value="2"/>
</dbReference>
<dbReference type="SUPFAM" id="SSF54427">
    <property type="entry name" value="NTF2-like"/>
    <property type="match status" value="2"/>
</dbReference>
<keyword evidence="1" id="KW-0732">Signal</keyword>
<comment type="caution">
    <text evidence="2">The sequence shown here is derived from an EMBL/GenBank/DDBJ whole genome shotgun (WGS) entry which is preliminary data.</text>
</comment>
<dbReference type="PROSITE" id="PS51257">
    <property type="entry name" value="PROKAR_LIPOPROTEIN"/>
    <property type="match status" value="1"/>
</dbReference>
<protein>
    <recommendedName>
        <fullName evidence="6">SnoaL-like domain-containing protein</fullName>
    </recommendedName>
</protein>
<evidence type="ECO:0000313" key="2">
    <source>
        <dbReference type="EMBL" id="KAB7884198.1"/>
    </source>
</evidence>
<feature type="chain" id="PRO_5026775185" description="SnoaL-like domain-containing protein" evidence="1">
    <location>
        <begin position="20"/>
        <end position="284"/>
    </location>
</feature>
<keyword evidence="4" id="KW-1185">Reference proteome</keyword>
<evidence type="ECO:0000313" key="3">
    <source>
        <dbReference type="EMBL" id="KAB7892895.1"/>
    </source>
</evidence>
<feature type="signal peptide" evidence="1">
    <location>
        <begin position="1"/>
        <end position="19"/>
    </location>
</feature>
<evidence type="ECO:0000256" key="1">
    <source>
        <dbReference type="SAM" id="SignalP"/>
    </source>
</evidence>
<accession>A0A6L4WN68</accession>
<dbReference type="PANTHER" id="PTHR38436">
    <property type="entry name" value="POLYKETIDE CYCLASE SNOAL-LIKE DOMAIN"/>
    <property type="match status" value="1"/>
</dbReference>
<dbReference type="InterPro" id="IPR009959">
    <property type="entry name" value="Cyclase_SnoaL-like"/>
</dbReference>
<dbReference type="Proteomes" id="UP000461010">
    <property type="component" value="Unassembled WGS sequence"/>
</dbReference>
<dbReference type="InterPro" id="IPR032710">
    <property type="entry name" value="NTF2-like_dom_sf"/>
</dbReference>
<evidence type="ECO:0000313" key="4">
    <source>
        <dbReference type="Proteomes" id="UP000461010"/>
    </source>
</evidence>
<proteinExistence type="predicted"/>
<evidence type="ECO:0000313" key="5">
    <source>
        <dbReference type="Proteomes" id="UP000472839"/>
    </source>
</evidence>
<dbReference type="PANTHER" id="PTHR38436:SF1">
    <property type="entry name" value="ESTER CYCLASE"/>
    <property type="match status" value="1"/>
</dbReference>
<dbReference type="RefSeq" id="WP_152187281.1">
    <property type="nucleotide sequence ID" value="NZ_WFKI01000041.1"/>
</dbReference>
<dbReference type="EMBL" id="WFKJ01000001">
    <property type="protein sequence ID" value="KAB7892895.1"/>
    <property type="molecule type" value="Genomic_DNA"/>
</dbReference>